<dbReference type="Proteomes" id="UP000248057">
    <property type="component" value="Unassembled WGS sequence"/>
</dbReference>
<dbReference type="RefSeq" id="WP_110321670.1">
    <property type="nucleotide sequence ID" value="NZ_QJKD01000002.1"/>
</dbReference>
<evidence type="ECO:0000259" key="2">
    <source>
        <dbReference type="Pfam" id="PF14501"/>
    </source>
</evidence>
<dbReference type="SUPFAM" id="SSF55874">
    <property type="entry name" value="ATPase domain of HSP90 chaperone/DNA topoisomerase II/histidine kinase"/>
    <property type="match status" value="1"/>
</dbReference>
<comment type="caution">
    <text evidence="3">The sequence shown here is derived from an EMBL/GenBank/DDBJ whole genome shotgun (WGS) entry which is preliminary data.</text>
</comment>
<proteinExistence type="predicted"/>
<dbReference type="GeneID" id="86060055"/>
<dbReference type="Pfam" id="PF14501">
    <property type="entry name" value="HATPase_c_5"/>
    <property type="match status" value="1"/>
</dbReference>
<dbReference type="CDD" id="cd16935">
    <property type="entry name" value="HATPase_AgrC-ComD-like"/>
    <property type="match status" value="1"/>
</dbReference>
<keyword evidence="1" id="KW-0812">Transmembrane</keyword>
<accession>A0A2V3YEM8</accession>
<dbReference type="AlphaFoldDB" id="A0A2V3YEM8"/>
<evidence type="ECO:0000313" key="3">
    <source>
        <dbReference type="EMBL" id="PXX55790.1"/>
    </source>
</evidence>
<evidence type="ECO:0000313" key="4">
    <source>
        <dbReference type="Proteomes" id="UP000248057"/>
    </source>
</evidence>
<feature type="transmembrane region" description="Helical" evidence="1">
    <location>
        <begin position="34"/>
        <end position="53"/>
    </location>
</feature>
<keyword evidence="4" id="KW-1185">Reference proteome</keyword>
<gene>
    <name evidence="3" type="ORF">DFR60_10264</name>
</gene>
<feature type="domain" description="Sensor histidine kinase NatK-like C-terminal" evidence="2">
    <location>
        <begin position="324"/>
        <end position="427"/>
    </location>
</feature>
<name>A0A2V3YEM8_9FIRM</name>
<feature type="transmembrane region" description="Helical" evidence="1">
    <location>
        <begin position="193"/>
        <end position="214"/>
    </location>
</feature>
<sequence>MGNIKQTWLFLNSFHIQILAAELLFCLKLKRQKNFWPTIIAGTAVYSLLPYLLPESFFWSGFRVGNWFTFGFLIMLVLSLVLIWYCFEIPGFKYLAFYGTAACVIQHLVHTVSKIFDMALSLGDTMTSQFVQLFLAVILYLAFYLVFVRRLEKGEDIAVKNRYLTAFTLFSMFMVYCVSLWTTMTETETIGCNLFDCFCCILLLVLQFGMFEWGNIQKQNEIMKQVLHMEQEQHAISRETIELINLKCHDLKHQISALRYAESQSEHDRSIKELEDAIMIYDAFAKTGNDSLDVILAEKGLYCEKFGIRFSYIVDGRRLGFISPTDICSLFGNAMENAIESVCGLADEEKRIISMNVSARANCLVIHMENYFDRPLTFEDGLPVTTKADRAYHGYGLKSIRFITEKYGGTMSIQSADNIFSLNLLFPLI</sequence>
<feature type="transmembrane region" description="Helical" evidence="1">
    <location>
        <begin position="65"/>
        <end position="87"/>
    </location>
</feature>
<dbReference type="InterPro" id="IPR032834">
    <property type="entry name" value="NatK-like_C"/>
</dbReference>
<keyword evidence="1" id="KW-0472">Membrane</keyword>
<feature type="transmembrane region" description="Helical" evidence="1">
    <location>
        <begin position="94"/>
        <end position="110"/>
    </location>
</feature>
<organism evidence="3 4">
    <name type="scientific">Hungatella effluvii</name>
    <dbReference type="NCBI Taxonomy" id="1096246"/>
    <lineage>
        <taxon>Bacteria</taxon>
        <taxon>Bacillati</taxon>
        <taxon>Bacillota</taxon>
        <taxon>Clostridia</taxon>
        <taxon>Lachnospirales</taxon>
        <taxon>Lachnospiraceae</taxon>
        <taxon>Hungatella</taxon>
    </lineage>
</organism>
<feature type="transmembrane region" description="Helical" evidence="1">
    <location>
        <begin position="130"/>
        <end position="151"/>
    </location>
</feature>
<keyword evidence="1" id="KW-1133">Transmembrane helix</keyword>
<evidence type="ECO:0000256" key="1">
    <source>
        <dbReference type="SAM" id="Phobius"/>
    </source>
</evidence>
<dbReference type="Gene3D" id="3.30.565.10">
    <property type="entry name" value="Histidine kinase-like ATPase, C-terminal domain"/>
    <property type="match status" value="1"/>
</dbReference>
<reference evidence="3 4" key="1">
    <citation type="submission" date="2018-05" db="EMBL/GenBank/DDBJ databases">
        <title>Genomic Encyclopedia of Type Strains, Phase IV (KMG-IV): sequencing the most valuable type-strain genomes for metagenomic binning, comparative biology and taxonomic classification.</title>
        <authorList>
            <person name="Goeker M."/>
        </authorList>
    </citation>
    <scope>NUCLEOTIDE SEQUENCE [LARGE SCALE GENOMIC DNA]</scope>
    <source>
        <strain evidence="3 4">DSM 24995</strain>
    </source>
</reference>
<feature type="transmembrane region" description="Helical" evidence="1">
    <location>
        <begin position="163"/>
        <end position="181"/>
    </location>
</feature>
<protein>
    <submittedName>
        <fullName evidence="3">GHKL domain-containing protein</fullName>
    </submittedName>
</protein>
<dbReference type="EMBL" id="QJKD01000002">
    <property type="protein sequence ID" value="PXX55790.1"/>
    <property type="molecule type" value="Genomic_DNA"/>
</dbReference>
<dbReference type="InterPro" id="IPR036890">
    <property type="entry name" value="HATPase_C_sf"/>
</dbReference>